<dbReference type="CDD" id="cd03259">
    <property type="entry name" value="ABC_Carb_Solutes_like"/>
    <property type="match status" value="1"/>
</dbReference>
<proteinExistence type="predicted"/>
<dbReference type="GO" id="GO:0016887">
    <property type="term" value="F:ATP hydrolysis activity"/>
    <property type="evidence" value="ECO:0007669"/>
    <property type="project" value="InterPro"/>
</dbReference>
<evidence type="ECO:0000256" key="9">
    <source>
        <dbReference type="ARBA" id="ARBA00066388"/>
    </source>
</evidence>
<dbReference type="InterPro" id="IPR017871">
    <property type="entry name" value="ABC_transporter-like_CS"/>
</dbReference>
<dbReference type="EMBL" id="DF968181">
    <property type="protein sequence ID" value="GAP41283.1"/>
    <property type="molecule type" value="Genomic_DNA"/>
</dbReference>
<evidence type="ECO:0000256" key="5">
    <source>
        <dbReference type="ARBA" id="ARBA00022840"/>
    </source>
</evidence>
<keyword evidence="3" id="KW-0410">Iron transport</keyword>
<dbReference type="GO" id="GO:0015418">
    <property type="term" value="F:ABC-type quaternary ammonium compound transporting activity"/>
    <property type="evidence" value="ECO:0007669"/>
    <property type="project" value="UniProtKB-EC"/>
</dbReference>
<accession>A0A0S7BXW0</accession>
<keyword evidence="12" id="KW-1185">Reference proteome</keyword>
<evidence type="ECO:0000256" key="8">
    <source>
        <dbReference type="ARBA" id="ARBA00023136"/>
    </source>
</evidence>
<dbReference type="STRING" id="1678840.ATC1_131268"/>
<dbReference type="FunFam" id="3.40.50.300:FF:000425">
    <property type="entry name" value="Probable ABC transporter, ATP-binding subunit"/>
    <property type="match status" value="1"/>
</dbReference>
<dbReference type="Proteomes" id="UP000053370">
    <property type="component" value="Unassembled WGS sequence"/>
</dbReference>
<dbReference type="InterPro" id="IPR015853">
    <property type="entry name" value="ABC_transpr_FbpC"/>
</dbReference>
<keyword evidence="7" id="KW-0406">Ion transport</keyword>
<dbReference type="AlphaFoldDB" id="A0A0S7BXW0"/>
<dbReference type="GO" id="GO:0016020">
    <property type="term" value="C:membrane"/>
    <property type="evidence" value="ECO:0007669"/>
    <property type="project" value="InterPro"/>
</dbReference>
<evidence type="ECO:0000313" key="11">
    <source>
        <dbReference type="EMBL" id="GAP41283.1"/>
    </source>
</evidence>
<evidence type="ECO:0000313" key="12">
    <source>
        <dbReference type="Proteomes" id="UP000053370"/>
    </source>
</evidence>
<keyword evidence="8" id="KW-0472">Membrane</keyword>
<dbReference type="PROSITE" id="PS00211">
    <property type="entry name" value="ABC_TRANSPORTER_1"/>
    <property type="match status" value="1"/>
</dbReference>
<dbReference type="SUPFAM" id="SSF52540">
    <property type="entry name" value="P-loop containing nucleoside triphosphate hydrolases"/>
    <property type="match status" value="1"/>
</dbReference>
<dbReference type="OrthoDB" id="9778160at2"/>
<evidence type="ECO:0000256" key="4">
    <source>
        <dbReference type="ARBA" id="ARBA00022741"/>
    </source>
</evidence>
<dbReference type="GO" id="GO:0015408">
    <property type="term" value="F:ABC-type ferric iron transporter activity"/>
    <property type="evidence" value="ECO:0007669"/>
    <property type="project" value="InterPro"/>
</dbReference>
<sequence>MLKLTNVYYQYDEKPLLNGINLSVGEHEVVGLLGPSGSGKSTILRIIAGLVKPLSGEIRWNDLNLSEVPAHKRNFGLMFQDYALFPHQNVYENIAFGLKMQRLPKAAIHKRVELCLKQVGMLSFADRKVTELSGGEQQRVALARAIAPQPGLLMLDEPLGALDHTLRITLLEELRSILGENGIPAIYVTHDQEEAFFLADKVALLNQGIIIQFGEPDKVYRNPESLWTANFFGLNNILDGEDTGEGSVRILFPHAEYNFTLPTHIPSKRGQLVHIFFQDGVINQELHEDINYLNGTVIQNIFRGYEYELKILIEEKEEFTFHSIKSFPINQKVKIGYRNENLHFFL</sequence>
<reference evidence="11" key="1">
    <citation type="journal article" date="2015" name="Genome Announc.">
        <title>Draft Genome Sequence of Anaerolineae Strain TC1, a Novel Isolate from a Methanogenic Wastewater Treatment System.</title>
        <authorList>
            <person name="Matsuura N."/>
            <person name="Tourlousse D.M."/>
            <person name="Sun L."/>
            <person name="Toyonaga M."/>
            <person name="Kuroda K."/>
            <person name="Ohashi A."/>
            <person name="Cruz R."/>
            <person name="Yamaguchi T."/>
            <person name="Sekiguchi Y."/>
        </authorList>
    </citation>
    <scope>NUCLEOTIDE SEQUENCE [LARGE SCALE GENOMIC DNA]</scope>
    <source>
        <strain evidence="11">TC1</strain>
    </source>
</reference>
<keyword evidence="5" id="KW-0067">ATP-binding</keyword>
<evidence type="ECO:0000256" key="2">
    <source>
        <dbReference type="ARBA" id="ARBA00022475"/>
    </source>
</evidence>
<dbReference type="EC" id="7.6.2.9" evidence="9"/>
<protein>
    <recommendedName>
        <fullName evidence="9">ABC-type quaternary amine transporter</fullName>
        <ecNumber evidence="9">7.6.2.9</ecNumber>
    </recommendedName>
</protein>
<dbReference type="InterPro" id="IPR003439">
    <property type="entry name" value="ABC_transporter-like_ATP-bd"/>
</dbReference>
<name>A0A0S7BXW0_9CHLR</name>
<keyword evidence="2" id="KW-1003">Cell membrane</keyword>
<keyword evidence="6" id="KW-0408">Iron</keyword>
<keyword evidence="4" id="KW-0547">Nucleotide-binding</keyword>
<dbReference type="InterPro" id="IPR003593">
    <property type="entry name" value="AAA+_ATPase"/>
</dbReference>
<dbReference type="Pfam" id="PF00005">
    <property type="entry name" value="ABC_tran"/>
    <property type="match status" value="1"/>
</dbReference>
<dbReference type="PANTHER" id="PTHR42781">
    <property type="entry name" value="SPERMIDINE/PUTRESCINE IMPORT ATP-BINDING PROTEIN POTA"/>
    <property type="match status" value="1"/>
</dbReference>
<evidence type="ECO:0000256" key="7">
    <source>
        <dbReference type="ARBA" id="ARBA00023065"/>
    </source>
</evidence>
<dbReference type="PANTHER" id="PTHR42781:SF4">
    <property type="entry name" value="SPERMIDINE_PUTRESCINE IMPORT ATP-BINDING PROTEIN POTA"/>
    <property type="match status" value="1"/>
</dbReference>
<evidence type="ECO:0000256" key="1">
    <source>
        <dbReference type="ARBA" id="ARBA00022448"/>
    </source>
</evidence>
<dbReference type="InterPro" id="IPR050093">
    <property type="entry name" value="ABC_SmlMolc_Importer"/>
</dbReference>
<dbReference type="PROSITE" id="PS50893">
    <property type="entry name" value="ABC_TRANSPORTER_2"/>
    <property type="match status" value="1"/>
</dbReference>
<evidence type="ECO:0000256" key="3">
    <source>
        <dbReference type="ARBA" id="ARBA00022496"/>
    </source>
</evidence>
<evidence type="ECO:0000259" key="10">
    <source>
        <dbReference type="PROSITE" id="PS50893"/>
    </source>
</evidence>
<dbReference type="InterPro" id="IPR027417">
    <property type="entry name" value="P-loop_NTPase"/>
</dbReference>
<dbReference type="GO" id="GO:0005524">
    <property type="term" value="F:ATP binding"/>
    <property type="evidence" value="ECO:0007669"/>
    <property type="project" value="UniProtKB-KW"/>
</dbReference>
<dbReference type="Gene3D" id="3.40.50.300">
    <property type="entry name" value="P-loop containing nucleotide triphosphate hydrolases"/>
    <property type="match status" value="1"/>
</dbReference>
<evidence type="ECO:0000256" key="6">
    <source>
        <dbReference type="ARBA" id="ARBA00023004"/>
    </source>
</evidence>
<dbReference type="SMART" id="SM00382">
    <property type="entry name" value="AAA"/>
    <property type="match status" value="1"/>
</dbReference>
<organism evidence="11">
    <name type="scientific">Flexilinea flocculi</name>
    <dbReference type="NCBI Taxonomy" id="1678840"/>
    <lineage>
        <taxon>Bacteria</taxon>
        <taxon>Bacillati</taxon>
        <taxon>Chloroflexota</taxon>
        <taxon>Anaerolineae</taxon>
        <taxon>Anaerolineales</taxon>
        <taxon>Anaerolineaceae</taxon>
        <taxon>Flexilinea</taxon>
    </lineage>
</organism>
<feature type="domain" description="ABC transporter" evidence="10">
    <location>
        <begin position="2"/>
        <end position="232"/>
    </location>
</feature>
<gene>
    <name evidence="11" type="ORF">ATC1_131268</name>
</gene>
<keyword evidence="1" id="KW-0813">Transport</keyword>
<dbReference type="RefSeq" id="WP_062282180.1">
    <property type="nucleotide sequence ID" value="NZ_DF968181.1"/>
</dbReference>